<evidence type="ECO:0000256" key="3">
    <source>
        <dbReference type="ARBA" id="ARBA00023125"/>
    </source>
</evidence>
<accession>A0A7V5P000</accession>
<dbReference type="GO" id="GO:0000976">
    <property type="term" value="F:transcription cis-regulatory region binding"/>
    <property type="evidence" value="ECO:0007669"/>
    <property type="project" value="TreeGrafter"/>
</dbReference>
<dbReference type="CDD" id="cd08420">
    <property type="entry name" value="PBP2_CysL_like"/>
    <property type="match status" value="1"/>
</dbReference>
<dbReference type="PANTHER" id="PTHR30126:SF40">
    <property type="entry name" value="HTH-TYPE TRANSCRIPTIONAL REGULATOR GLTR"/>
    <property type="match status" value="1"/>
</dbReference>
<dbReference type="Gene3D" id="3.40.190.290">
    <property type="match status" value="1"/>
</dbReference>
<dbReference type="Gene3D" id="1.10.10.10">
    <property type="entry name" value="Winged helix-like DNA-binding domain superfamily/Winged helix DNA-binding domain"/>
    <property type="match status" value="1"/>
</dbReference>
<dbReference type="EMBL" id="DROK01000138">
    <property type="protein sequence ID" value="HHI97129.1"/>
    <property type="molecule type" value="Genomic_DNA"/>
</dbReference>
<dbReference type="Proteomes" id="UP000886101">
    <property type="component" value="Unassembled WGS sequence"/>
</dbReference>
<comment type="similarity">
    <text evidence="1">Belongs to the LysR transcriptional regulatory family.</text>
</comment>
<organism evidence="6">
    <name type="scientific">Thermodesulfatator atlanticus</name>
    <dbReference type="NCBI Taxonomy" id="501497"/>
    <lineage>
        <taxon>Bacteria</taxon>
        <taxon>Pseudomonadati</taxon>
        <taxon>Thermodesulfobacteriota</taxon>
        <taxon>Thermodesulfobacteria</taxon>
        <taxon>Thermodesulfobacteriales</taxon>
        <taxon>Thermodesulfatatoraceae</taxon>
        <taxon>Thermodesulfatator</taxon>
    </lineage>
</organism>
<dbReference type="FunFam" id="1.10.10.10:FF:000001">
    <property type="entry name" value="LysR family transcriptional regulator"/>
    <property type="match status" value="1"/>
</dbReference>
<proteinExistence type="inferred from homology"/>
<comment type="caution">
    <text evidence="6">The sequence shown here is derived from an EMBL/GenBank/DDBJ whole genome shotgun (WGS) entry which is preliminary data.</text>
</comment>
<keyword evidence="3" id="KW-0238">DNA-binding</keyword>
<evidence type="ECO:0000313" key="6">
    <source>
        <dbReference type="EMBL" id="HHI97129.1"/>
    </source>
</evidence>
<evidence type="ECO:0000256" key="4">
    <source>
        <dbReference type="ARBA" id="ARBA00023163"/>
    </source>
</evidence>
<evidence type="ECO:0000259" key="5">
    <source>
        <dbReference type="PROSITE" id="PS50931"/>
    </source>
</evidence>
<keyword evidence="4" id="KW-0804">Transcription</keyword>
<dbReference type="InterPro" id="IPR036388">
    <property type="entry name" value="WH-like_DNA-bd_sf"/>
</dbReference>
<gene>
    <name evidence="6" type="ORF">ENJ96_04685</name>
</gene>
<dbReference type="AlphaFoldDB" id="A0A7V5P000"/>
<dbReference type="InterPro" id="IPR047788">
    <property type="entry name" value="LysR-like_Sec_metab"/>
</dbReference>
<dbReference type="GO" id="GO:0003700">
    <property type="term" value="F:DNA-binding transcription factor activity"/>
    <property type="evidence" value="ECO:0007669"/>
    <property type="project" value="InterPro"/>
</dbReference>
<reference evidence="6" key="1">
    <citation type="journal article" date="2020" name="mSystems">
        <title>Genome- and Community-Level Interaction Insights into Carbon Utilization and Element Cycling Functions of Hydrothermarchaeota in Hydrothermal Sediment.</title>
        <authorList>
            <person name="Zhou Z."/>
            <person name="Liu Y."/>
            <person name="Xu W."/>
            <person name="Pan J."/>
            <person name="Luo Z.H."/>
            <person name="Li M."/>
        </authorList>
    </citation>
    <scope>NUCLEOTIDE SEQUENCE [LARGE SCALE GENOMIC DNA]</scope>
    <source>
        <strain evidence="6">HyVt-533</strain>
    </source>
</reference>
<dbReference type="SUPFAM" id="SSF53850">
    <property type="entry name" value="Periplasmic binding protein-like II"/>
    <property type="match status" value="1"/>
</dbReference>
<feature type="domain" description="HTH lysR-type" evidence="5">
    <location>
        <begin position="2"/>
        <end position="59"/>
    </location>
</feature>
<dbReference type="SUPFAM" id="SSF46785">
    <property type="entry name" value="Winged helix' DNA-binding domain"/>
    <property type="match status" value="1"/>
</dbReference>
<dbReference type="PANTHER" id="PTHR30126">
    <property type="entry name" value="HTH-TYPE TRANSCRIPTIONAL REGULATOR"/>
    <property type="match status" value="1"/>
</dbReference>
<dbReference type="PRINTS" id="PR00039">
    <property type="entry name" value="HTHLYSR"/>
</dbReference>
<protein>
    <submittedName>
        <fullName evidence="6">LysR family transcriptional regulator</fullName>
    </submittedName>
</protein>
<dbReference type="PROSITE" id="PS50931">
    <property type="entry name" value="HTH_LYSR"/>
    <property type="match status" value="1"/>
</dbReference>
<sequence length="294" mass="32517">MLDLRKLEVFLAVVEESSFSRAAERCYLSQPTVSGHIKALEETFGVPLFDRHTREVRPTRAGELLYDYAKKIFKLLAELEKEMAFFRTGTKGPLLLGGSTIPGQYILPSLLGAFKKVHPATKITLKVADSGEIVRLVSEGELDLGVVGASFPAEELIFEPLWEDEIILVVPKGWRLKPSPSLTDLFSLPLVAREEGSGTWLTVKQTLQERGIDPAGLNIVAEFGSTEAVKQAVKAGVGGAFLSKIAASEDLARRELQEVTLPFQIKRHFYLVLPRGRTPPPLVQIFVDFCRKSD</sequence>
<keyword evidence="2" id="KW-0805">Transcription regulation</keyword>
<dbReference type="NCBIfam" id="NF040786">
    <property type="entry name" value="LysR_Sec_metab"/>
    <property type="match status" value="1"/>
</dbReference>
<dbReference type="InterPro" id="IPR036390">
    <property type="entry name" value="WH_DNA-bd_sf"/>
</dbReference>
<evidence type="ECO:0000256" key="2">
    <source>
        <dbReference type="ARBA" id="ARBA00023015"/>
    </source>
</evidence>
<dbReference type="InterPro" id="IPR000847">
    <property type="entry name" value="LysR_HTH_N"/>
</dbReference>
<dbReference type="InterPro" id="IPR005119">
    <property type="entry name" value="LysR_subst-bd"/>
</dbReference>
<dbReference type="Pfam" id="PF03466">
    <property type="entry name" value="LysR_substrate"/>
    <property type="match status" value="1"/>
</dbReference>
<name>A0A7V5P000_9BACT</name>
<evidence type="ECO:0000256" key="1">
    <source>
        <dbReference type="ARBA" id="ARBA00009437"/>
    </source>
</evidence>
<dbReference type="Pfam" id="PF00126">
    <property type="entry name" value="HTH_1"/>
    <property type="match status" value="1"/>
</dbReference>